<dbReference type="InterPro" id="IPR019953">
    <property type="entry name" value="OHR"/>
</dbReference>
<dbReference type="GO" id="GO:0006979">
    <property type="term" value="P:response to oxidative stress"/>
    <property type="evidence" value="ECO:0007669"/>
    <property type="project" value="InterPro"/>
</dbReference>
<dbReference type="OrthoDB" id="9797508at2"/>
<reference evidence="2 3" key="1">
    <citation type="journal article" date="2018" name="Antonie Van Leeuwenhoek">
        <title>Larkinella terrae sp. nov., isolated from soil on Jeju Island, South Korea.</title>
        <authorList>
            <person name="Ten L.N."/>
            <person name="Jeon J."/>
            <person name="Park S.J."/>
            <person name="Park S."/>
            <person name="Lee S.Y."/>
            <person name="Kim M.K."/>
            <person name="Jung H.Y."/>
        </authorList>
    </citation>
    <scope>NUCLEOTIDE SEQUENCE [LARGE SCALE GENOMIC DNA]</scope>
    <source>
        <strain evidence="2 3">KCTC 52001</strain>
    </source>
</reference>
<organism evidence="2 3">
    <name type="scientific">Larkinella terrae</name>
    <dbReference type="NCBI Taxonomy" id="2025311"/>
    <lineage>
        <taxon>Bacteria</taxon>
        <taxon>Pseudomonadati</taxon>
        <taxon>Bacteroidota</taxon>
        <taxon>Cytophagia</taxon>
        <taxon>Cytophagales</taxon>
        <taxon>Spirosomataceae</taxon>
        <taxon>Larkinella</taxon>
    </lineage>
</organism>
<dbReference type="PANTHER" id="PTHR33797:SF2">
    <property type="entry name" value="ORGANIC HYDROPEROXIDE RESISTANCE PROTEIN-LIKE"/>
    <property type="match status" value="1"/>
</dbReference>
<dbReference type="PANTHER" id="PTHR33797">
    <property type="entry name" value="ORGANIC HYDROPEROXIDE RESISTANCE PROTEIN-LIKE"/>
    <property type="match status" value="1"/>
</dbReference>
<gene>
    <name evidence="2" type="ORF">GJJ30_25190</name>
</gene>
<dbReference type="EMBL" id="WJXZ01000014">
    <property type="protein sequence ID" value="MRS64618.1"/>
    <property type="molecule type" value="Genomic_DNA"/>
</dbReference>
<dbReference type="InterPro" id="IPR003718">
    <property type="entry name" value="OsmC/Ohr_fam"/>
</dbReference>
<dbReference type="InterPro" id="IPR036102">
    <property type="entry name" value="OsmC/Ohrsf"/>
</dbReference>
<evidence type="ECO:0000313" key="3">
    <source>
        <dbReference type="Proteomes" id="UP000441754"/>
    </source>
</evidence>
<dbReference type="Gene3D" id="2.20.25.10">
    <property type="match status" value="1"/>
</dbReference>
<sequence>MNKLYTAKATATGGRNGHVTSHDGALDIEVRVPKEMGGPSGTYLNPETLFAAGYAACFDSALSLIIRTQKVEAGQTSVTADVSIGKNDEGGFGLAVELEIQIPGVDRAKAQELAEKAHQVCPYSNATRGNIQVELKIID</sequence>
<dbReference type="SUPFAM" id="SSF82784">
    <property type="entry name" value="OsmC-like"/>
    <property type="match status" value="1"/>
</dbReference>
<dbReference type="Pfam" id="PF02566">
    <property type="entry name" value="OsmC"/>
    <property type="match status" value="1"/>
</dbReference>
<dbReference type="RefSeq" id="WP_154177937.1">
    <property type="nucleotide sequence ID" value="NZ_WJXZ01000014.1"/>
</dbReference>
<dbReference type="Gene3D" id="3.30.300.20">
    <property type="match status" value="1"/>
</dbReference>
<proteinExistence type="inferred from homology"/>
<comment type="caution">
    <text evidence="2">The sequence shown here is derived from an EMBL/GenBank/DDBJ whole genome shotgun (WGS) entry which is preliminary data.</text>
</comment>
<keyword evidence="3" id="KW-1185">Reference proteome</keyword>
<dbReference type="NCBIfam" id="TIGR03561">
    <property type="entry name" value="organ_hyd_perox"/>
    <property type="match status" value="1"/>
</dbReference>
<name>A0A7K0ET75_9BACT</name>
<evidence type="ECO:0000313" key="2">
    <source>
        <dbReference type="EMBL" id="MRS64618.1"/>
    </source>
</evidence>
<evidence type="ECO:0000256" key="1">
    <source>
        <dbReference type="ARBA" id="ARBA00007378"/>
    </source>
</evidence>
<dbReference type="Proteomes" id="UP000441754">
    <property type="component" value="Unassembled WGS sequence"/>
</dbReference>
<protein>
    <submittedName>
        <fullName evidence="2">Ohr family peroxiredoxin</fullName>
    </submittedName>
</protein>
<comment type="similarity">
    <text evidence="1">Belongs to the OsmC/Ohr family.</text>
</comment>
<dbReference type="AlphaFoldDB" id="A0A7K0ET75"/>
<accession>A0A7K0ET75</accession>
<dbReference type="InterPro" id="IPR015946">
    <property type="entry name" value="KH_dom-like_a/b"/>
</dbReference>